<feature type="domain" description="GED" evidence="4">
    <location>
        <begin position="689"/>
        <end position="780"/>
    </location>
</feature>
<dbReference type="InterPro" id="IPR001401">
    <property type="entry name" value="Dynamin_GTPase"/>
</dbReference>
<evidence type="ECO:0000313" key="7">
    <source>
        <dbReference type="RefSeq" id="XP_033580460.1"/>
    </source>
</evidence>
<sequence>MGDIEEGVVPSEYDGADTLKSDKTPQVGTPATTGDESRSEAMNGDYGNISTDTGGVAKPSSIQMSNYATLARLLTDENREMLDIVTSLARLNIRKSVISLPQLVVCGDQSKSSVLEAATGIAFPRKSGLCTRFPTEISLRRDDIRIVKIQINPHPDTPKFMSDRMERFNAIITDFNDLPRLIAEAQTAMGVGEMKTFAKDVLCIEMSGPDLPHLTLVDLPGLIKNAIDGVTPAEVLLVNELTDEYIKQHRAICLPVISATHDFANQGIVGKVQTYDASGNRTLGIVTKPDKCEPGGGESKAAIALVQNKRVALKLGWHVLRNRNEDETNRNTNIMERNLQEKLFLKSGGWVEVSEEHKGAEALSRRLSELLIRHTKRELPNVRQDVEAEYAMRSRELEAMGKARQDAEACKDFLLDLSFNYDRVCKAAVDGHYEGAFFQYDDTLHFNDNNKLARRRLRAMIQYKNVGFSDMMRVWGRKYHILRADDATANDEPDPAELTMRTECEKPVKRSHDEALDWVERALIRSRGRELHGNFNPLIIGELLWEQSAKWHQLAKEHLNDAFSICTKFLRDLLDVTCPSDVTSRVWTGIFEKRMKAKKQAAVDELQRLMDEIKSQPINYNYYYTDMVTKNRVARQRKLLRDSIENGTTSKVIAFTECGVSHTVKDVDVDKVLDHYTETFGRDVDEYSCEGILDCVLAIYKVHQKTFVANVTTQVVERHIVRGLEDIFSPRMIAKMPDHEVVTIACEPVETKNYRAMLEENVKKLDEGRELLREIVRTTAQE</sequence>
<dbReference type="GO" id="GO:0006897">
    <property type="term" value="P:endocytosis"/>
    <property type="evidence" value="ECO:0007669"/>
    <property type="project" value="TreeGrafter"/>
</dbReference>
<dbReference type="PRINTS" id="PR00195">
    <property type="entry name" value="DYNAMIN"/>
</dbReference>
<keyword evidence="2" id="KW-0342">GTP-binding</keyword>
<dbReference type="InterPro" id="IPR020850">
    <property type="entry name" value="GED_dom"/>
</dbReference>
<dbReference type="InterPro" id="IPR027417">
    <property type="entry name" value="P-loop_NTPase"/>
</dbReference>
<accession>A0A6A6YX38</accession>
<evidence type="ECO:0000259" key="4">
    <source>
        <dbReference type="PROSITE" id="PS51388"/>
    </source>
</evidence>
<evidence type="ECO:0000313" key="6">
    <source>
        <dbReference type="Proteomes" id="UP000504636"/>
    </source>
</evidence>
<dbReference type="Pfam" id="PF00350">
    <property type="entry name" value="Dynamin_N"/>
    <property type="match status" value="1"/>
</dbReference>
<dbReference type="Pfam" id="PF01031">
    <property type="entry name" value="Dynamin_M"/>
    <property type="match status" value="1"/>
</dbReference>
<dbReference type="GO" id="GO:0003924">
    <property type="term" value="F:GTPase activity"/>
    <property type="evidence" value="ECO:0007669"/>
    <property type="project" value="InterPro"/>
</dbReference>
<feature type="region of interest" description="Disordered" evidence="3">
    <location>
        <begin position="1"/>
        <end position="44"/>
    </location>
</feature>
<reference evidence="5 7" key="1">
    <citation type="journal article" date="2020" name="Stud. Mycol.">
        <title>101 Dothideomycetes genomes: a test case for predicting lifestyles and emergence of pathogens.</title>
        <authorList>
            <person name="Haridas S."/>
            <person name="Albert R."/>
            <person name="Binder M."/>
            <person name="Bloem J."/>
            <person name="Labutti K."/>
            <person name="Salamov A."/>
            <person name="Andreopoulos B."/>
            <person name="Baker S."/>
            <person name="Barry K."/>
            <person name="Bills G."/>
            <person name="Bluhm B."/>
            <person name="Cannon C."/>
            <person name="Castanera R."/>
            <person name="Culley D."/>
            <person name="Daum C."/>
            <person name="Ezra D."/>
            <person name="Gonzalez J."/>
            <person name="Henrissat B."/>
            <person name="Kuo A."/>
            <person name="Liang C."/>
            <person name="Lipzen A."/>
            <person name="Lutzoni F."/>
            <person name="Magnuson J."/>
            <person name="Mondo S."/>
            <person name="Nolan M."/>
            <person name="Ohm R."/>
            <person name="Pangilinan J."/>
            <person name="Park H.-J."/>
            <person name="Ramirez L."/>
            <person name="Alfaro M."/>
            <person name="Sun H."/>
            <person name="Tritt A."/>
            <person name="Yoshinaga Y."/>
            <person name="Zwiers L.-H."/>
            <person name="Turgeon B."/>
            <person name="Goodwin S."/>
            <person name="Spatafora J."/>
            <person name="Crous P."/>
            <person name="Grigoriev I."/>
        </authorList>
    </citation>
    <scope>NUCLEOTIDE SEQUENCE</scope>
    <source>
        <strain evidence="5 7">CBS 304.34</strain>
    </source>
</reference>
<proteinExistence type="predicted"/>
<dbReference type="RefSeq" id="XP_033580460.1">
    <property type="nucleotide sequence ID" value="XM_033725209.1"/>
</dbReference>
<dbReference type="InterPro" id="IPR045063">
    <property type="entry name" value="Dynamin_N"/>
</dbReference>
<dbReference type="Proteomes" id="UP000504636">
    <property type="component" value="Unplaced"/>
</dbReference>
<dbReference type="PROSITE" id="PS51388">
    <property type="entry name" value="GED"/>
    <property type="match status" value="1"/>
</dbReference>
<dbReference type="GO" id="GO:0016020">
    <property type="term" value="C:membrane"/>
    <property type="evidence" value="ECO:0007669"/>
    <property type="project" value="TreeGrafter"/>
</dbReference>
<name>A0A6A6YX38_9PEZI</name>
<dbReference type="GO" id="GO:0005739">
    <property type="term" value="C:mitochondrion"/>
    <property type="evidence" value="ECO:0007669"/>
    <property type="project" value="TreeGrafter"/>
</dbReference>
<gene>
    <name evidence="5 7" type="ORF">BDZ99DRAFT_517749</name>
</gene>
<dbReference type="GO" id="GO:0008017">
    <property type="term" value="F:microtubule binding"/>
    <property type="evidence" value="ECO:0007669"/>
    <property type="project" value="TreeGrafter"/>
</dbReference>
<feature type="compositionally biased region" description="Polar residues" evidence="3">
    <location>
        <begin position="24"/>
        <end position="34"/>
    </location>
</feature>
<dbReference type="SMART" id="SM00053">
    <property type="entry name" value="DYNc"/>
    <property type="match status" value="1"/>
</dbReference>
<keyword evidence="1" id="KW-0547">Nucleotide-binding</keyword>
<organism evidence="5">
    <name type="scientific">Mytilinidion resinicola</name>
    <dbReference type="NCBI Taxonomy" id="574789"/>
    <lineage>
        <taxon>Eukaryota</taxon>
        <taxon>Fungi</taxon>
        <taxon>Dikarya</taxon>
        <taxon>Ascomycota</taxon>
        <taxon>Pezizomycotina</taxon>
        <taxon>Dothideomycetes</taxon>
        <taxon>Pleosporomycetidae</taxon>
        <taxon>Mytilinidiales</taxon>
        <taxon>Mytilinidiaceae</taxon>
        <taxon>Mytilinidion</taxon>
    </lineage>
</organism>
<dbReference type="PANTHER" id="PTHR11566:SF66">
    <property type="entry name" value="INTERFERON-INDUCED GTP-BINDING PROTEIN MX"/>
    <property type="match status" value="1"/>
</dbReference>
<evidence type="ECO:0000256" key="2">
    <source>
        <dbReference type="ARBA" id="ARBA00023134"/>
    </source>
</evidence>
<dbReference type="CDD" id="cd08771">
    <property type="entry name" value="DLP_1"/>
    <property type="match status" value="1"/>
</dbReference>
<dbReference type="GO" id="GO:0016559">
    <property type="term" value="P:peroxisome fission"/>
    <property type="evidence" value="ECO:0007669"/>
    <property type="project" value="TreeGrafter"/>
</dbReference>
<dbReference type="GeneID" id="54466102"/>
<evidence type="ECO:0000256" key="1">
    <source>
        <dbReference type="ARBA" id="ARBA00022741"/>
    </source>
</evidence>
<dbReference type="PANTHER" id="PTHR11566">
    <property type="entry name" value="DYNAMIN"/>
    <property type="match status" value="1"/>
</dbReference>
<dbReference type="EMBL" id="MU003696">
    <property type="protein sequence ID" value="KAF2813496.1"/>
    <property type="molecule type" value="Genomic_DNA"/>
</dbReference>
<dbReference type="OrthoDB" id="415706at2759"/>
<evidence type="ECO:0000256" key="3">
    <source>
        <dbReference type="SAM" id="MobiDB-lite"/>
    </source>
</evidence>
<dbReference type="SUPFAM" id="SSF52540">
    <property type="entry name" value="P-loop containing nucleoside triphosphate hydrolases"/>
    <property type="match status" value="1"/>
</dbReference>
<dbReference type="GO" id="GO:0000266">
    <property type="term" value="P:mitochondrial fission"/>
    <property type="evidence" value="ECO:0007669"/>
    <property type="project" value="TreeGrafter"/>
</dbReference>
<dbReference type="GO" id="GO:0005874">
    <property type="term" value="C:microtubule"/>
    <property type="evidence" value="ECO:0007669"/>
    <property type="project" value="TreeGrafter"/>
</dbReference>
<dbReference type="InterPro" id="IPR022812">
    <property type="entry name" value="Dynamin"/>
</dbReference>
<reference evidence="7" key="3">
    <citation type="submission" date="2025-04" db="UniProtKB">
        <authorList>
            <consortium name="RefSeq"/>
        </authorList>
    </citation>
    <scope>IDENTIFICATION</scope>
    <source>
        <strain evidence="7">CBS 304.34</strain>
    </source>
</reference>
<dbReference type="AlphaFoldDB" id="A0A6A6YX38"/>
<reference evidence="7" key="2">
    <citation type="submission" date="2020-04" db="EMBL/GenBank/DDBJ databases">
        <authorList>
            <consortium name="NCBI Genome Project"/>
        </authorList>
    </citation>
    <scope>NUCLEOTIDE SEQUENCE</scope>
    <source>
        <strain evidence="7">CBS 304.34</strain>
    </source>
</reference>
<protein>
    <recommendedName>
        <fullName evidence="4">GED domain-containing protein</fullName>
    </recommendedName>
</protein>
<dbReference type="Gene3D" id="3.40.50.300">
    <property type="entry name" value="P-loop containing nucleotide triphosphate hydrolases"/>
    <property type="match status" value="1"/>
</dbReference>
<dbReference type="GO" id="GO:0005525">
    <property type="term" value="F:GTP binding"/>
    <property type="evidence" value="ECO:0007669"/>
    <property type="project" value="InterPro"/>
</dbReference>
<evidence type="ECO:0000313" key="5">
    <source>
        <dbReference type="EMBL" id="KAF2813496.1"/>
    </source>
</evidence>
<dbReference type="GO" id="GO:0048312">
    <property type="term" value="P:intracellular distribution of mitochondria"/>
    <property type="evidence" value="ECO:0007669"/>
    <property type="project" value="TreeGrafter"/>
</dbReference>
<dbReference type="InterPro" id="IPR000375">
    <property type="entry name" value="Dynamin_stalk"/>
</dbReference>
<keyword evidence="6" id="KW-1185">Reference proteome</keyword>